<keyword evidence="6" id="KW-1133">Transmembrane helix</keyword>
<organism evidence="9 10">
    <name type="scientific">Pedobacter steynii</name>
    <dbReference type="NCBI Taxonomy" id="430522"/>
    <lineage>
        <taxon>Bacteria</taxon>
        <taxon>Pseudomonadati</taxon>
        <taxon>Bacteroidota</taxon>
        <taxon>Sphingobacteriia</taxon>
        <taxon>Sphingobacteriales</taxon>
        <taxon>Sphingobacteriaceae</taxon>
        <taxon>Pedobacter</taxon>
    </lineage>
</organism>
<keyword evidence="3" id="KW-0732">Signal</keyword>
<evidence type="ECO:0000256" key="1">
    <source>
        <dbReference type="ARBA" id="ARBA00004442"/>
    </source>
</evidence>
<dbReference type="InterPro" id="IPR011990">
    <property type="entry name" value="TPR-like_helical_dom_sf"/>
</dbReference>
<dbReference type="Proteomes" id="UP000183200">
    <property type="component" value="Unassembled WGS sequence"/>
</dbReference>
<dbReference type="InterPro" id="IPR033985">
    <property type="entry name" value="SusD-like_N"/>
</dbReference>
<keyword evidence="10" id="KW-1185">Reference proteome</keyword>
<name>A0A1H0J6G6_9SPHI</name>
<keyword evidence="4 6" id="KW-0472">Membrane</keyword>
<feature type="transmembrane region" description="Helical" evidence="6">
    <location>
        <begin position="12"/>
        <end position="31"/>
    </location>
</feature>
<comment type="similarity">
    <text evidence="2">Belongs to the SusD family.</text>
</comment>
<dbReference type="CDD" id="cd08977">
    <property type="entry name" value="SusD"/>
    <property type="match status" value="1"/>
</dbReference>
<dbReference type="GO" id="GO:0009279">
    <property type="term" value="C:cell outer membrane"/>
    <property type="evidence" value="ECO:0007669"/>
    <property type="project" value="UniProtKB-SubCell"/>
</dbReference>
<evidence type="ECO:0000259" key="8">
    <source>
        <dbReference type="Pfam" id="PF14322"/>
    </source>
</evidence>
<dbReference type="RefSeq" id="WP_172664995.1">
    <property type="nucleotide sequence ID" value="NZ_FNGY01000014.1"/>
</dbReference>
<evidence type="ECO:0000256" key="3">
    <source>
        <dbReference type="ARBA" id="ARBA00022729"/>
    </source>
</evidence>
<evidence type="ECO:0000256" key="4">
    <source>
        <dbReference type="ARBA" id="ARBA00023136"/>
    </source>
</evidence>
<dbReference type="EMBL" id="FNGY01000014">
    <property type="protein sequence ID" value="SDO39388.1"/>
    <property type="molecule type" value="Genomic_DNA"/>
</dbReference>
<keyword evidence="6" id="KW-0812">Transmembrane</keyword>
<dbReference type="Pfam" id="PF07980">
    <property type="entry name" value="SusD_RagB"/>
    <property type="match status" value="1"/>
</dbReference>
<comment type="subcellular location">
    <subcellularLocation>
        <location evidence="1">Cell outer membrane</location>
    </subcellularLocation>
</comment>
<dbReference type="Pfam" id="PF14322">
    <property type="entry name" value="SusD-like_3"/>
    <property type="match status" value="1"/>
</dbReference>
<evidence type="ECO:0000256" key="5">
    <source>
        <dbReference type="ARBA" id="ARBA00023237"/>
    </source>
</evidence>
<dbReference type="AlphaFoldDB" id="A0A1H0J6G6"/>
<evidence type="ECO:0000256" key="6">
    <source>
        <dbReference type="SAM" id="Phobius"/>
    </source>
</evidence>
<proteinExistence type="inferred from homology"/>
<evidence type="ECO:0000313" key="10">
    <source>
        <dbReference type="Proteomes" id="UP000183200"/>
    </source>
</evidence>
<sequence length="467" mass="51417">MKLVNKNIGAYPLYISILVLFSVLVSCKKFVDVSPPDGMLDWETTFNNEGSATAAVVELYPAYDKDVLPFLSYLCGLSADELVSTTTASAEFLNNSITITNTNNSSDLWATAFSNIRKCNLAIEGLNRSTNLTTGIKNQLSGEMKFMRAALLFNLLNLYGKIPLPLSIDELENAKLPRAGTEEAWSKILTDLQSAKALLKAEYPSAERARVNKYAASALLARAYLYHKEWAKAEAEASEVIGSGLYTLGNPTGTFKKGSNETILQLYAQTGRSPLATYYVPGNAGITPRYFLRAGFDLAFEKNTAGVDDLRKSNWTGKNNAGVYYVNKYKILTGSGDEYSIFLRLGELYLIRAEARAQQNKLNRSGSAETDLNVIRARAGLEDKTGLNKAAMLAAVEQERKLELFGEYPHRWFDLKRSAGFADASKSRADEVLMPLKGAFWQSTDVLFPIPSGQIRVNPALDQNAGY</sequence>
<reference evidence="10" key="1">
    <citation type="submission" date="2016-10" db="EMBL/GenBank/DDBJ databases">
        <authorList>
            <person name="Varghese N."/>
            <person name="Submissions S."/>
        </authorList>
    </citation>
    <scope>NUCLEOTIDE SEQUENCE [LARGE SCALE GENOMIC DNA]</scope>
    <source>
        <strain evidence="10">DSM 19110</strain>
    </source>
</reference>
<dbReference type="InterPro" id="IPR012944">
    <property type="entry name" value="SusD_RagB_dom"/>
</dbReference>
<evidence type="ECO:0000259" key="7">
    <source>
        <dbReference type="Pfam" id="PF07980"/>
    </source>
</evidence>
<accession>A0A1H0J6G6</accession>
<feature type="domain" description="SusD-like N-terminal" evidence="8">
    <location>
        <begin position="29"/>
        <end position="225"/>
    </location>
</feature>
<evidence type="ECO:0000256" key="2">
    <source>
        <dbReference type="ARBA" id="ARBA00006275"/>
    </source>
</evidence>
<evidence type="ECO:0000313" key="9">
    <source>
        <dbReference type="EMBL" id="SDO39388.1"/>
    </source>
</evidence>
<dbReference type="SUPFAM" id="SSF48452">
    <property type="entry name" value="TPR-like"/>
    <property type="match status" value="1"/>
</dbReference>
<keyword evidence="5" id="KW-0998">Cell outer membrane</keyword>
<gene>
    <name evidence="9" type="ORF">SAMN05421820_11497</name>
</gene>
<protein>
    <submittedName>
        <fullName evidence="9">Starch-binding associating with outer membrane</fullName>
    </submittedName>
</protein>
<feature type="domain" description="RagB/SusD" evidence="7">
    <location>
        <begin position="293"/>
        <end position="467"/>
    </location>
</feature>
<dbReference type="PROSITE" id="PS51257">
    <property type="entry name" value="PROKAR_LIPOPROTEIN"/>
    <property type="match status" value="1"/>
</dbReference>
<dbReference type="Gene3D" id="1.25.40.390">
    <property type="match status" value="1"/>
</dbReference>